<evidence type="ECO:0000313" key="3">
    <source>
        <dbReference type="EMBL" id="GET98043.1"/>
    </source>
</evidence>
<reference evidence="5" key="1">
    <citation type="submission" date="2019-12" db="EMBL/GenBank/DDBJ databases">
        <title>Epidemiological and comparative genomic analysis of Bacillus anthracis isolated from northern Vietnam.</title>
        <authorList>
            <person name="Hoang T.T.H."/>
            <person name="Dang D.A."/>
            <person name="Pham M.H."/>
            <person name="Luong M.H."/>
            <person name="Tran N.D."/>
            <person name="Nguyen T.H."/>
            <person name="Nguyen T.T."/>
            <person name="Inoue S."/>
            <person name="Morikawa S."/>
            <person name="Okutani A."/>
        </authorList>
    </citation>
    <scope>NUCLEOTIDE SEQUENCE</scope>
    <source>
        <strain evidence="3">DB</strain>
        <strain evidence="4">HG</strain>
        <strain evidence="5">LaLC</strain>
        <strain evidence="6">LamDB</strain>
        <strain evidence="7">QuyetLC</strain>
        <strain evidence="2">TuanDB</strain>
    </source>
</reference>
<dbReference type="EMBL" id="BLEX01000004">
    <property type="protein sequence ID" value="GEU24333.1"/>
    <property type="molecule type" value="Genomic_DNA"/>
</dbReference>
<dbReference type="InterPro" id="IPR004360">
    <property type="entry name" value="Glyas_Fos-R_dOase_dom"/>
</dbReference>
<dbReference type="EMBL" id="BLEV01000006">
    <property type="protein sequence ID" value="GEU08955.1"/>
    <property type="molecule type" value="Genomic_DNA"/>
</dbReference>
<dbReference type="PANTHER" id="PTHR36110:SF3">
    <property type="entry name" value="VOC DOMAIN-CONTAINING PROTEIN"/>
    <property type="match status" value="1"/>
</dbReference>
<dbReference type="EMBL" id="BLEW01000004">
    <property type="protein sequence ID" value="GEU17679.1"/>
    <property type="molecule type" value="Genomic_DNA"/>
</dbReference>
<organism evidence="5">
    <name type="scientific">Bacillus anthracis</name>
    <name type="common">anthrax bacterium</name>
    <dbReference type="NCBI Taxonomy" id="1392"/>
    <lineage>
        <taxon>Bacteria</taxon>
        <taxon>Bacillati</taxon>
        <taxon>Bacillota</taxon>
        <taxon>Bacilli</taxon>
        <taxon>Bacillales</taxon>
        <taxon>Bacillaceae</taxon>
        <taxon>Bacillus</taxon>
        <taxon>Bacillus cereus group</taxon>
    </lineage>
</organism>
<name>A0A640MWD4_BACAN</name>
<dbReference type="AlphaFoldDB" id="A0A640MWD4"/>
<evidence type="ECO:0000313" key="7">
    <source>
        <dbReference type="EMBL" id="GEU28008.1"/>
    </source>
</evidence>
<sequence length="40" mass="4626">MNQLKGIHHVTAITSSAEKNYEFFTHILGMRLVKKNSKPR</sequence>
<evidence type="ECO:0000313" key="6">
    <source>
        <dbReference type="EMBL" id="GEU24333.1"/>
    </source>
</evidence>
<reference evidence="5" key="2">
    <citation type="submission" date="2019-12" db="EMBL/GenBank/DDBJ databases">
        <authorList>
            <person name="Hoang T.H.H."/>
            <person name="Okutani A."/>
        </authorList>
    </citation>
    <scope>NUCLEOTIDE SEQUENCE</scope>
    <source>
        <strain evidence="3">DB</strain>
        <strain evidence="4">HG</strain>
        <strain evidence="5">LaLC</strain>
        <strain evidence="6">LamDB</strain>
        <strain evidence="7">QuyetLC</strain>
    </source>
</reference>
<dbReference type="Pfam" id="PF00903">
    <property type="entry name" value="Glyoxalase"/>
    <property type="match status" value="1"/>
</dbReference>
<dbReference type="EMBL" id="BLEU01000002">
    <property type="protein sequence ID" value="GET98043.1"/>
    <property type="molecule type" value="Genomic_DNA"/>
</dbReference>
<dbReference type="EMBL" id="BLET01000083">
    <property type="protein sequence ID" value="GET96785.1"/>
    <property type="molecule type" value="Genomic_DNA"/>
</dbReference>
<evidence type="ECO:0000313" key="5">
    <source>
        <dbReference type="EMBL" id="GEU17679.1"/>
    </source>
</evidence>
<evidence type="ECO:0000313" key="2">
    <source>
        <dbReference type="EMBL" id="GET96785.1"/>
    </source>
</evidence>
<evidence type="ECO:0000259" key="1">
    <source>
        <dbReference type="Pfam" id="PF00903"/>
    </source>
</evidence>
<dbReference type="Gene3D" id="3.10.180.10">
    <property type="entry name" value="2,3-Dihydroxybiphenyl 1,2-Dioxygenase, domain 1"/>
    <property type="match status" value="1"/>
</dbReference>
<dbReference type="SUPFAM" id="SSF54593">
    <property type="entry name" value="Glyoxalase/Bleomycin resistance protein/Dihydroxybiphenyl dioxygenase"/>
    <property type="match status" value="1"/>
</dbReference>
<protein>
    <recommendedName>
        <fullName evidence="1">Glyoxalase/fosfomycin resistance/dioxygenase domain-containing protein</fullName>
    </recommendedName>
</protein>
<gene>
    <name evidence="3" type="ORF">DB1_13090</name>
    <name evidence="4" type="ORF">HG1_44400</name>
    <name evidence="5" type="ORF">LaLC_26530</name>
    <name evidence="6" type="ORF">LamDB_28440</name>
    <name evidence="7" type="ORF">QuyetLC_23750</name>
    <name evidence="2" type="ORF">TuanDB_19500</name>
</gene>
<dbReference type="EMBL" id="BLEY01000022">
    <property type="protein sequence ID" value="GEU28008.1"/>
    <property type="molecule type" value="Genomic_DNA"/>
</dbReference>
<feature type="domain" description="Glyoxalase/fosfomycin resistance/dioxygenase" evidence="1">
    <location>
        <begin position="6"/>
        <end position="37"/>
    </location>
</feature>
<comment type="caution">
    <text evidence="5">The sequence shown here is derived from an EMBL/GenBank/DDBJ whole genome shotgun (WGS) entry which is preliminary data.</text>
</comment>
<accession>A0A6L7HN40</accession>
<proteinExistence type="predicted"/>
<dbReference type="InterPro" id="IPR029068">
    <property type="entry name" value="Glyas_Bleomycin-R_OHBP_Dase"/>
</dbReference>
<evidence type="ECO:0000313" key="4">
    <source>
        <dbReference type="EMBL" id="GEU08955.1"/>
    </source>
</evidence>
<dbReference type="PANTHER" id="PTHR36110">
    <property type="entry name" value="RING-CLEAVING DIOXYGENASE MHQE-RELATED"/>
    <property type="match status" value="1"/>
</dbReference>
<accession>A0A640MWD4</accession>
<dbReference type="InterPro" id="IPR052537">
    <property type="entry name" value="Extradiol_RC_dioxygenase"/>
</dbReference>